<dbReference type="Pfam" id="PF04977">
    <property type="entry name" value="DivIC"/>
    <property type="match status" value="1"/>
</dbReference>
<keyword evidence="5 7" id="KW-0472">Membrane</keyword>
<evidence type="ECO:0000256" key="3">
    <source>
        <dbReference type="ARBA" id="ARBA00022692"/>
    </source>
</evidence>
<dbReference type="InterPro" id="IPR011922">
    <property type="entry name" value="Cell_div_FtsL"/>
</dbReference>
<dbReference type="AlphaFoldDB" id="A0A4Y7RVV9"/>
<sequence length="212" mass="23312">MIVAQDKTGYRGFSDMDPRPEKTRRRRFVQKSPVPALSGLVLVCFLVGVLITYYFSQVLTLGYQITKLEKELTLLRVENNSLDEEIHKLSSLERVEYLAVNKLGMVKPANNNIMVLAVAGRPQTVDAASVNTQVADNSSAGPEKNRLIRAFTELVGRLENSMRLGLAPVNEFVEGKNADNNHFDPEKNNLGFSAYSAGSDRADFSSGLAAAC</sequence>
<evidence type="ECO:0000256" key="5">
    <source>
        <dbReference type="ARBA" id="ARBA00023136"/>
    </source>
</evidence>
<keyword evidence="2 7" id="KW-0132">Cell division</keyword>
<accession>A0A4Y7RVV9</accession>
<evidence type="ECO:0000256" key="8">
    <source>
        <dbReference type="SAM" id="MobiDB-lite"/>
    </source>
</evidence>
<dbReference type="GO" id="GO:0005886">
    <property type="term" value="C:plasma membrane"/>
    <property type="evidence" value="ECO:0007669"/>
    <property type="project" value="UniProtKB-SubCell"/>
</dbReference>
<dbReference type="GO" id="GO:0032153">
    <property type="term" value="C:cell division site"/>
    <property type="evidence" value="ECO:0007669"/>
    <property type="project" value="UniProtKB-UniRule"/>
</dbReference>
<keyword evidence="1 7" id="KW-1003">Cell membrane</keyword>
<comment type="function">
    <text evidence="7">Essential cell division protein.</text>
</comment>
<keyword evidence="6 7" id="KW-0131">Cell cycle</keyword>
<evidence type="ECO:0000256" key="2">
    <source>
        <dbReference type="ARBA" id="ARBA00022618"/>
    </source>
</evidence>
<proteinExistence type="inferred from homology"/>
<dbReference type="Proteomes" id="UP000297597">
    <property type="component" value="Unassembled WGS sequence"/>
</dbReference>
<evidence type="ECO:0000256" key="1">
    <source>
        <dbReference type="ARBA" id="ARBA00022475"/>
    </source>
</evidence>
<dbReference type="GO" id="GO:0043093">
    <property type="term" value="P:FtsZ-dependent cytokinesis"/>
    <property type="evidence" value="ECO:0007669"/>
    <property type="project" value="UniProtKB-UniRule"/>
</dbReference>
<feature type="region of interest" description="Disordered" evidence="8">
    <location>
        <begin position="1"/>
        <end position="24"/>
    </location>
</feature>
<evidence type="ECO:0000313" key="9">
    <source>
        <dbReference type="EMBL" id="TEB13124.1"/>
    </source>
</evidence>
<dbReference type="OrthoDB" id="2082132at2"/>
<keyword evidence="10" id="KW-1185">Reference proteome</keyword>
<comment type="similarity">
    <text evidence="7">Belongs to the FtsL family.</text>
</comment>
<keyword evidence="4 7" id="KW-1133">Transmembrane helix</keyword>
<dbReference type="RefSeq" id="WP_134212312.1">
    <property type="nucleotide sequence ID" value="NZ_QFFZ01000003.1"/>
</dbReference>
<name>A0A4Y7RVV9_9FIRM</name>
<dbReference type="EMBL" id="QFFZ01000003">
    <property type="protein sequence ID" value="TEB13124.1"/>
    <property type="molecule type" value="Genomic_DNA"/>
</dbReference>
<evidence type="ECO:0000256" key="6">
    <source>
        <dbReference type="ARBA" id="ARBA00023306"/>
    </source>
</evidence>
<protein>
    <recommendedName>
        <fullName evidence="7">Cell division protein FtsL</fullName>
    </recommendedName>
</protein>
<evidence type="ECO:0000256" key="4">
    <source>
        <dbReference type="ARBA" id="ARBA00022989"/>
    </source>
</evidence>
<comment type="caution">
    <text evidence="9">The sequence shown here is derived from an EMBL/GenBank/DDBJ whole genome shotgun (WGS) entry which is preliminary data.</text>
</comment>
<evidence type="ECO:0000313" key="10">
    <source>
        <dbReference type="Proteomes" id="UP000297597"/>
    </source>
</evidence>
<reference evidence="9 10" key="1">
    <citation type="journal article" date="2018" name="Environ. Microbiol.">
        <title>Novel energy conservation strategies and behaviour of Pelotomaculum schinkii driving syntrophic propionate catabolism.</title>
        <authorList>
            <person name="Hidalgo-Ahumada C.A.P."/>
            <person name="Nobu M.K."/>
            <person name="Narihiro T."/>
            <person name="Tamaki H."/>
            <person name="Liu W.T."/>
            <person name="Kamagata Y."/>
            <person name="Stams A.J.M."/>
            <person name="Imachi H."/>
            <person name="Sousa D.Z."/>
        </authorList>
    </citation>
    <scope>NUCLEOTIDE SEQUENCE [LARGE SCALE GENOMIC DNA]</scope>
    <source>
        <strain evidence="9 10">MGP</strain>
    </source>
</reference>
<dbReference type="InterPro" id="IPR007060">
    <property type="entry name" value="FtsL/DivIC"/>
</dbReference>
<evidence type="ECO:0000256" key="7">
    <source>
        <dbReference type="HAMAP-Rule" id="MF_00910"/>
    </source>
</evidence>
<gene>
    <name evidence="9" type="primary">ftsL_1</name>
    <name evidence="7" type="synonym">ftsL</name>
    <name evidence="9" type="ORF">Pmgp_00420</name>
</gene>
<organism evidence="9 10">
    <name type="scientific">Pelotomaculum propionicicum</name>
    <dbReference type="NCBI Taxonomy" id="258475"/>
    <lineage>
        <taxon>Bacteria</taxon>
        <taxon>Bacillati</taxon>
        <taxon>Bacillota</taxon>
        <taxon>Clostridia</taxon>
        <taxon>Eubacteriales</taxon>
        <taxon>Desulfotomaculaceae</taxon>
        <taxon>Pelotomaculum</taxon>
    </lineage>
</organism>
<dbReference type="HAMAP" id="MF_00910">
    <property type="entry name" value="FtsL"/>
    <property type="match status" value="1"/>
</dbReference>
<comment type="subcellular location">
    <subcellularLocation>
        <location evidence="7">Cell membrane</location>
        <topology evidence="7">Single-pass type II membrane protein</topology>
    </subcellularLocation>
    <text evidence="7">Localizes to the division septum where it forms a ring structure.</text>
</comment>
<feature type="transmembrane region" description="Helical" evidence="7">
    <location>
        <begin position="34"/>
        <end position="55"/>
    </location>
</feature>
<keyword evidence="3 7" id="KW-0812">Transmembrane</keyword>